<comment type="caution">
    <text evidence="1">The sequence shown here is derived from an EMBL/GenBank/DDBJ whole genome shotgun (WGS) entry which is preliminary data.</text>
</comment>
<evidence type="ECO:0000313" key="2">
    <source>
        <dbReference type="Proteomes" id="UP001050975"/>
    </source>
</evidence>
<keyword evidence="2" id="KW-1185">Reference proteome</keyword>
<name>A0AAV3WMV6_9CYAN</name>
<protein>
    <submittedName>
        <fullName evidence="1">Uncharacterized protein</fullName>
    </submittedName>
</protein>
<gene>
    <name evidence="1" type="ORF">MiSe_77120</name>
</gene>
<reference evidence="1" key="1">
    <citation type="submission" date="2019-10" db="EMBL/GenBank/DDBJ databases">
        <title>Draft genome sequece of Microseira wollei NIES-4236.</title>
        <authorList>
            <person name="Yamaguchi H."/>
            <person name="Suzuki S."/>
            <person name="Kawachi M."/>
        </authorList>
    </citation>
    <scope>NUCLEOTIDE SEQUENCE</scope>
    <source>
        <strain evidence="1">NIES-4236</strain>
    </source>
</reference>
<evidence type="ECO:0000313" key="1">
    <source>
        <dbReference type="EMBL" id="GET42894.1"/>
    </source>
</evidence>
<dbReference type="Proteomes" id="UP001050975">
    <property type="component" value="Unassembled WGS sequence"/>
</dbReference>
<dbReference type="EMBL" id="BLAY01000187">
    <property type="protein sequence ID" value="GET42894.1"/>
    <property type="molecule type" value="Genomic_DNA"/>
</dbReference>
<sequence length="52" mass="5769">MAEYALEVLPERARPPQNNQTCTDVYSFYDTAATPYRVVIDVRNGGGLVFGC</sequence>
<accession>A0AAV3WMV6</accession>
<dbReference type="AlphaFoldDB" id="A0AAV3WMV6"/>
<proteinExistence type="predicted"/>
<organism evidence="1 2">
    <name type="scientific">Microseira wollei NIES-4236</name>
    <dbReference type="NCBI Taxonomy" id="2530354"/>
    <lineage>
        <taxon>Bacteria</taxon>
        <taxon>Bacillati</taxon>
        <taxon>Cyanobacteriota</taxon>
        <taxon>Cyanophyceae</taxon>
        <taxon>Oscillatoriophycideae</taxon>
        <taxon>Aerosakkonematales</taxon>
        <taxon>Aerosakkonemataceae</taxon>
        <taxon>Microseira</taxon>
    </lineage>
</organism>